<dbReference type="SUPFAM" id="SSF46689">
    <property type="entry name" value="Homeodomain-like"/>
    <property type="match status" value="1"/>
</dbReference>
<dbReference type="Gene3D" id="1.10.10.10">
    <property type="entry name" value="Winged helix-like DNA-binding domain superfamily/Winged helix DNA-binding domain"/>
    <property type="match status" value="1"/>
</dbReference>
<keyword evidence="3" id="KW-1185">Reference proteome</keyword>
<dbReference type="AlphaFoldDB" id="K0KN93"/>
<dbReference type="InterPro" id="IPR036388">
    <property type="entry name" value="WH-like_DNA-bd_sf"/>
</dbReference>
<accession>K0KN93</accession>
<evidence type="ECO:0000313" key="2">
    <source>
        <dbReference type="EMBL" id="CCH44461.1"/>
    </source>
</evidence>
<name>K0KN93_WICCF</name>
<protein>
    <submittedName>
        <fullName evidence="2">SWIRM domain-containing protein</fullName>
    </submittedName>
</protein>
<feature type="region of interest" description="Disordered" evidence="1">
    <location>
        <begin position="112"/>
        <end position="180"/>
    </location>
</feature>
<dbReference type="InterPro" id="IPR009057">
    <property type="entry name" value="Homeodomain-like_sf"/>
</dbReference>
<dbReference type="EMBL" id="CAIF01000129">
    <property type="protein sequence ID" value="CCH44461.1"/>
    <property type="molecule type" value="Genomic_DNA"/>
</dbReference>
<feature type="compositionally biased region" description="Polar residues" evidence="1">
    <location>
        <begin position="1"/>
        <end position="10"/>
    </location>
</feature>
<gene>
    <name evidence="2" type="ORF">BN7_4025</name>
</gene>
<evidence type="ECO:0000256" key="1">
    <source>
        <dbReference type="SAM" id="MobiDB-lite"/>
    </source>
</evidence>
<feature type="compositionally biased region" description="Polar residues" evidence="1">
    <location>
        <begin position="122"/>
        <end position="144"/>
    </location>
</feature>
<dbReference type="HOGENOM" id="CLU_837306_0_0_1"/>
<sequence>MSSQAQSKANYLSPPVSPDKTIVKNGLKRSYSKSIGENDPKVNSEDGQNNALNTVDTKENKPQQWMTIRSYQKKIKVSEITRFVDAYNIYPKSNRTTQSKKKRAYASNTSYSCVPKEKSASGEHNLTSSSQNSDAETSARTYGTRSKKKAVVDESTNEVNLDSRAASRSNSRINSDDDNSDKRIFQKNVLETTNGDKLEFLKLSNVQLIHDVEIDEIPNFEPQIDLDETKLNRICKKIGLNFDNKFKASNVNNKYKLTSKEVALIHSLKLTPMQFVDTKKRFFAEKARKRHSEMTFKKTDAQKACKIDVNKASKLHEIDRFCGFLNDELFEY</sequence>
<evidence type="ECO:0000313" key="3">
    <source>
        <dbReference type="Proteomes" id="UP000009328"/>
    </source>
</evidence>
<organism evidence="2 3">
    <name type="scientific">Wickerhamomyces ciferrii (strain ATCC 14091 / BCRC 22168 / CBS 111 / JCM 3599 / NBRC 0793 / NRRL Y-1031 F-60-10)</name>
    <name type="common">Yeast</name>
    <name type="synonym">Pichia ciferrii</name>
    <dbReference type="NCBI Taxonomy" id="1206466"/>
    <lineage>
        <taxon>Eukaryota</taxon>
        <taxon>Fungi</taxon>
        <taxon>Dikarya</taxon>
        <taxon>Ascomycota</taxon>
        <taxon>Saccharomycotina</taxon>
        <taxon>Saccharomycetes</taxon>
        <taxon>Phaffomycetales</taxon>
        <taxon>Wickerhamomycetaceae</taxon>
        <taxon>Wickerhamomyces</taxon>
    </lineage>
</organism>
<dbReference type="InParanoid" id="K0KN93"/>
<dbReference type="Proteomes" id="UP000009328">
    <property type="component" value="Unassembled WGS sequence"/>
</dbReference>
<feature type="region of interest" description="Disordered" evidence="1">
    <location>
        <begin position="1"/>
        <end position="61"/>
    </location>
</feature>
<dbReference type="STRING" id="1206466.K0KN93"/>
<proteinExistence type="predicted"/>
<feature type="compositionally biased region" description="Polar residues" evidence="1">
    <location>
        <begin position="45"/>
        <end position="55"/>
    </location>
</feature>
<reference evidence="2 3" key="1">
    <citation type="journal article" date="2012" name="Eukaryot. Cell">
        <title>Draft genome sequence of Wickerhamomyces ciferrii NRRL Y-1031 F-60-10.</title>
        <authorList>
            <person name="Schneider J."/>
            <person name="Andrea H."/>
            <person name="Blom J."/>
            <person name="Jaenicke S."/>
            <person name="Ruckert C."/>
            <person name="Schorsch C."/>
            <person name="Szczepanowski R."/>
            <person name="Farwick M."/>
            <person name="Goesmann A."/>
            <person name="Puhler A."/>
            <person name="Schaffer S."/>
            <person name="Tauch A."/>
            <person name="Kohler T."/>
            <person name="Brinkrolf K."/>
        </authorList>
    </citation>
    <scope>NUCLEOTIDE SEQUENCE [LARGE SCALE GENOMIC DNA]</scope>
    <source>
        <strain evidence="3">ATCC 14091 / BCRC 22168 / CBS 111 / JCM 3599 / NBRC 0793 / NRRL Y-1031 F-60-10</strain>
    </source>
</reference>
<dbReference type="FunFam" id="1.10.10.10:FF:000087">
    <property type="entry name" value="Transcriptional adapter 2"/>
    <property type="match status" value="1"/>
</dbReference>
<feature type="compositionally biased region" description="Low complexity" evidence="1">
    <location>
        <begin position="162"/>
        <end position="173"/>
    </location>
</feature>
<comment type="caution">
    <text evidence="2">The sequence shown here is derived from an EMBL/GenBank/DDBJ whole genome shotgun (WGS) entry which is preliminary data.</text>
</comment>